<evidence type="ECO:0000313" key="2">
    <source>
        <dbReference type="Proteomes" id="UP000680839"/>
    </source>
</evidence>
<organism evidence="1 2">
    <name type="scientific">Bradyrhizobium sediminis</name>
    <dbReference type="NCBI Taxonomy" id="2840469"/>
    <lineage>
        <taxon>Bacteria</taxon>
        <taxon>Pseudomonadati</taxon>
        <taxon>Pseudomonadota</taxon>
        <taxon>Alphaproteobacteria</taxon>
        <taxon>Hyphomicrobiales</taxon>
        <taxon>Nitrobacteraceae</taxon>
        <taxon>Bradyrhizobium</taxon>
    </lineage>
</organism>
<dbReference type="RefSeq" id="WP_215621889.1">
    <property type="nucleotide sequence ID" value="NZ_CP076134.1"/>
</dbReference>
<dbReference type="Proteomes" id="UP000680839">
    <property type="component" value="Chromosome"/>
</dbReference>
<evidence type="ECO:0000313" key="1">
    <source>
        <dbReference type="EMBL" id="QWG13142.1"/>
    </source>
</evidence>
<name>A0A975NDK2_9BRAD</name>
<dbReference type="AlphaFoldDB" id="A0A975NDK2"/>
<proteinExistence type="predicted"/>
<accession>A0A975NDK2</accession>
<gene>
    <name evidence="1" type="ORF">KMZ29_26320</name>
</gene>
<dbReference type="EMBL" id="CP076134">
    <property type="protein sequence ID" value="QWG13142.1"/>
    <property type="molecule type" value="Genomic_DNA"/>
</dbReference>
<reference evidence="1" key="1">
    <citation type="submission" date="2021-06" db="EMBL/GenBank/DDBJ databases">
        <title>Bradyrhizobium sp. S2-20-1 Genome sequencing.</title>
        <authorList>
            <person name="Jin L."/>
        </authorList>
    </citation>
    <scope>NUCLEOTIDE SEQUENCE</scope>
    <source>
        <strain evidence="1">S2-20-1</strain>
    </source>
</reference>
<sequence length="94" mass="10653">MPFYRFQVCDPINPIDGHGHDGTALADDIDALLFAAGVVQRLVQEHPEVPRSWAIRITEDARQVGVLPFEAGLKVLLRPNWVRDQPTESHEAWR</sequence>
<protein>
    <submittedName>
        <fullName evidence="1">Uncharacterized protein</fullName>
    </submittedName>
</protein>